<dbReference type="Proteomes" id="UP000006727">
    <property type="component" value="Chromosome 16"/>
</dbReference>
<name>A0A2K1J900_PHYPA</name>
<dbReference type="EnsemblPlants" id="Pp3c16_16860V3.1">
    <property type="protein sequence ID" value="PAC:32985770.CDS.1"/>
    <property type="gene ID" value="Pp3c16_16860"/>
</dbReference>
<dbReference type="InParanoid" id="A0A2K1J900"/>
<dbReference type="EMBL" id="ABEU02000016">
    <property type="protein sequence ID" value="PNR37987.1"/>
    <property type="molecule type" value="Genomic_DNA"/>
</dbReference>
<dbReference type="PaxDb" id="3218-PP1S197_35V6.1"/>
<evidence type="ECO:0000313" key="3">
    <source>
        <dbReference type="Proteomes" id="UP000006727"/>
    </source>
</evidence>
<reference evidence="2" key="3">
    <citation type="submission" date="2020-12" db="UniProtKB">
        <authorList>
            <consortium name="EnsemblPlants"/>
        </authorList>
    </citation>
    <scope>IDENTIFICATION</scope>
</reference>
<organism evidence="1">
    <name type="scientific">Physcomitrium patens</name>
    <name type="common">Spreading-leaved earth moss</name>
    <name type="synonym">Physcomitrella patens</name>
    <dbReference type="NCBI Taxonomy" id="3218"/>
    <lineage>
        <taxon>Eukaryota</taxon>
        <taxon>Viridiplantae</taxon>
        <taxon>Streptophyta</taxon>
        <taxon>Embryophyta</taxon>
        <taxon>Bryophyta</taxon>
        <taxon>Bryophytina</taxon>
        <taxon>Bryopsida</taxon>
        <taxon>Funariidae</taxon>
        <taxon>Funariales</taxon>
        <taxon>Funariaceae</taxon>
        <taxon>Physcomitrium</taxon>
    </lineage>
</organism>
<dbReference type="Gramene" id="Pp3c16_16860V3.1">
    <property type="protein sequence ID" value="PAC:32985770.CDS.1"/>
    <property type="gene ID" value="Pp3c16_16860"/>
</dbReference>
<reference evidence="1 3" key="2">
    <citation type="journal article" date="2018" name="Plant J.">
        <title>The Physcomitrella patens chromosome-scale assembly reveals moss genome structure and evolution.</title>
        <authorList>
            <person name="Lang D."/>
            <person name="Ullrich K.K."/>
            <person name="Murat F."/>
            <person name="Fuchs J."/>
            <person name="Jenkins J."/>
            <person name="Haas F.B."/>
            <person name="Piednoel M."/>
            <person name="Gundlach H."/>
            <person name="Van Bel M."/>
            <person name="Meyberg R."/>
            <person name="Vives C."/>
            <person name="Morata J."/>
            <person name="Symeonidi A."/>
            <person name="Hiss M."/>
            <person name="Muchero W."/>
            <person name="Kamisugi Y."/>
            <person name="Saleh O."/>
            <person name="Blanc G."/>
            <person name="Decker E.L."/>
            <person name="van Gessel N."/>
            <person name="Grimwood J."/>
            <person name="Hayes R.D."/>
            <person name="Graham S.W."/>
            <person name="Gunter L.E."/>
            <person name="McDaniel S.F."/>
            <person name="Hoernstein S.N.W."/>
            <person name="Larsson A."/>
            <person name="Li F.W."/>
            <person name="Perroud P.F."/>
            <person name="Phillips J."/>
            <person name="Ranjan P."/>
            <person name="Rokshar D.S."/>
            <person name="Rothfels C.J."/>
            <person name="Schneider L."/>
            <person name="Shu S."/>
            <person name="Stevenson D.W."/>
            <person name="Thummler F."/>
            <person name="Tillich M."/>
            <person name="Villarreal Aguilar J.C."/>
            <person name="Widiez T."/>
            <person name="Wong G.K."/>
            <person name="Wymore A."/>
            <person name="Zhang Y."/>
            <person name="Zimmer A.D."/>
            <person name="Quatrano R.S."/>
            <person name="Mayer K.F.X."/>
            <person name="Goodstein D."/>
            <person name="Casacuberta J.M."/>
            <person name="Vandepoele K."/>
            <person name="Reski R."/>
            <person name="Cuming A.C."/>
            <person name="Tuskan G.A."/>
            <person name="Maumus F."/>
            <person name="Salse J."/>
            <person name="Schmutz J."/>
            <person name="Rensing S.A."/>
        </authorList>
    </citation>
    <scope>NUCLEOTIDE SEQUENCE [LARGE SCALE GENOMIC DNA]</scope>
    <source>
        <strain evidence="2 3">cv. Gransden 2004</strain>
    </source>
</reference>
<sequence length="69" mass="7897">MHYCDADAAVALNIPPQCRDESWKLHQVVAVHLARVRLSKHVAPARAKKSHRSCFQRGKGRERGAWFFT</sequence>
<keyword evidence="3" id="KW-1185">Reference proteome</keyword>
<proteinExistence type="predicted"/>
<evidence type="ECO:0000313" key="2">
    <source>
        <dbReference type="EnsemblPlants" id="PAC:32985770.CDS.1"/>
    </source>
</evidence>
<dbReference type="AlphaFoldDB" id="A0A2K1J900"/>
<reference evidence="1 3" key="1">
    <citation type="journal article" date="2008" name="Science">
        <title>The Physcomitrella genome reveals evolutionary insights into the conquest of land by plants.</title>
        <authorList>
            <person name="Rensing S."/>
            <person name="Lang D."/>
            <person name="Zimmer A."/>
            <person name="Terry A."/>
            <person name="Salamov A."/>
            <person name="Shapiro H."/>
            <person name="Nishiyama T."/>
            <person name="Perroud P.-F."/>
            <person name="Lindquist E."/>
            <person name="Kamisugi Y."/>
            <person name="Tanahashi T."/>
            <person name="Sakakibara K."/>
            <person name="Fujita T."/>
            <person name="Oishi K."/>
            <person name="Shin-I T."/>
            <person name="Kuroki Y."/>
            <person name="Toyoda A."/>
            <person name="Suzuki Y."/>
            <person name="Hashimoto A."/>
            <person name="Yamaguchi K."/>
            <person name="Sugano A."/>
            <person name="Kohara Y."/>
            <person name="Fujiyama A."/>
            <person name="Anterola A."/>
            <person name="Aoki S."/>
            <person name="Ashton N."/>
            <person name="Barbazuk W.B."/>
            <person name="Barker E."/>
            <person name="Bennetzen J."/>
            <person name="Bezanilla M."/>
            <person name="Blankenship R."/>
            <person name="Cho S.H."/>
            <person name="Dutcher S."/>
            <person name="Estelle M."/>
            <person name="Fawcett J.A."/>
            <person name="Gundlach H."/>
            <person name="Hanada K."/>
            <person name="Heyl A."/>
            <person name="Hicks K.A."/>
            <person name="Hugh J."/>
            <person name="Lohr M."/>
            <person name="Mayer K."/>
            <person name="Melkozernov A."/>
            <person name="Murata T."/>
            <person name="Nelson D."/>
            <person name="Pils B."/>
            <person name="Prigge M."/>
            <person name="Reiss B."/>
            <person name="Renner T."/>
            <person name="Rombauts S."/>
            <person name="Rushton P."/>
            <person name="Sanderfoot A."/>
            <person name="Schween G."/>
            <person name="Shiu S.-H."/>
            <person name="Stueber K."/>
            <person name="Theodoulou F.L."/>
            <person name="Tu H."/>
            <person name="Van de Peer Y."/>
            <person name="Verrier P.J."/>
            <person name="Waters E."/>
            <person name="Wood A."/>
            <person name="Yang L."/>
            <person name="Cove D."/>
            <person name="Cuming A."/>
            <person name="Hasebe M."/>
            <person name="Lucas S."/>
            <person name="Mishler D.B."/>
            <person name="Reski R."/>
            <person name="Grigoriev I."/>
            <person name="Quatrano R.S."/>
            <person name="Boore J.L."/>
        </authorList>
    </citation>
    <scope>NUCLEOTIDE SEQUENCE [LARGE SCALE GENOMIC DNA]</scope>
    <source>
        <strain evidence="2 3">cv. Gransden 2004</strain>
    </source>
</reference>
<gene>
    <name evidence="1" type="ORF">PHYPA_021098</name>
</gene>
<protein>
    <submittedName>
        <fullName evidence="1 2">Uncharacterized protein</fullName>
    </submittedName>
</protein>
<evidence type="ECO:0000313" key="1">
    <source>
        <dbReference type="EMBL" id="PNR37987.1"/>
    </source>
</evidence>
<accession>A0A2K1J900</accession>